<accession>W9WRK1</accession>
<evidence type="ECO:0000313" key="11">
    <source>
        <dbReference type="Proteomes" id="UP000019471"/>
    </source>
</evidence>
<feature type="region of interest" description="Disordered" evidence="9">
    <location>
        <begin position="398"/>
        <end position="417"/>
    </location>
</feature>
<reference evidence="10 11" key="1">
    <citation type="submission" date="2013-03" db="EMBL/GenBank/DDBJ databases">
        <title>The Genome Sequence of Cladophialophora psammophila CBS 110553.</title>
        <authorList>
            <consortium name="The Broad Institute Genomics Platform"/>
            <person name="Cuomo C."/>
            <person name="de Hoog S."/>
            <person name="Gorbushina A."/>
            <person name="Walker B."/>
            <person name="Young S.K."/>
            <person name="Zeng Q."/>
            <person name="Gargeya S."/>
            <person name="Fitzgerald M."/>
            <person name="Haas B."/>
            <person name="Abouelleil A."/>
            <person name="Allen A.W."/>
            <person name="Alvarado L."/>
            <person name="Arachchi H.M."/>
            <person name="Berlin A.M."/>
            <person name="Chapman S.B."/>
            <person name="Gainer-Dewar J."/>
            <person name="Goldberg J."/>
            <person name="Griggs A."/>
            <person name="Gujja S."/>
            <person name="Hansen M."/>
            <person name="Howarth C."/>
            <person name="Imamovic A."/>
            <person name="Ireland A."/>
            <person name="Larimer J."/>
            <person name="McCowan C."/>
            <person name="Murphy C."/>
            <person name="Pearson M."/>
            <person name="Poon T.W."/>
            <person name="Priest M."/>
            <person name="Roberts A."/>
            <person name="Saif S."/>
            <person name="Shea T."/>
            <person name="Sisk P."/>
            <person name="Sykes S."/>
            <person name="Wortman J."/>
            <person name="Nusbaum C."/>
            <person name="Birren B."/>
        </authorList>
    </citation>
    <scope>NUCLEOTIDE SEQUENCE [LARGE SCALE GENOMIC DNA]</scope>
    <source>
        <strain evidence="10 11">CBS 110553</strain>
    </source>
</reference>
<comment type="similarity">
    <text evidence="2">Belongs to the COG8 family.</text>
</comment>
<evidence type="ECO:0000256" key="1">
    <source>
        <dbReference type="ARBA" id="ARBA00004395"/>
    </source>
</evidence>
<dbReference type="STRING" id="1182543.W9WRK1"/>
<organism evidence="10 11">
    <name type="scientific">Cladophialophora psammophila CBS 110553</name>
    <dbReference type="NCBI Taxonomy" id="1182543"/>
    <lineage>
        <taxon>Eukaryota</taxon>
        <taxon>Fungi</taxon>
        <taxon>Dikarya</taxon>
        <taxon>Ascomycota</taxon>
        <taxon>Pezizomycotina</taxon>
        <taxon>Eurotiomycetes</taxon>
        <taxon>Chaetothyriomycetidae</taxon>
        <taxon>Chaetothyriales</taxon>
        <taxon>Herpotrichiellaceae</taxon>
        <taxon>Cladophialophora</taxon>
    </lineage>
</organism>
<evidence type="ECO:0000256" key="2">
    <source>
        <dbReference type="ARBA" id="ARBA00006419"/>
    </source>
</evidence>
<dbReference type="GeneID" id="19194010"/>
<feature type="region of interest" description="Disordered" evidence="9">
    <location>
        <begin position="326"/>
        <end position="365"/>
    </location>
</feature>
<dbReference type="Pfam" id="PF04124">
    <property type="entry name" value="Dor1"/>
    <property type="match status" value="2"/>
</dbReference>
<protein>
    <recommendedName>
        <fullName evidence="3">Conserved oligomeric Golgi complex subunit 8</fullName>
    </recommendedName>
    <alternativeName>
        <fullName evidence="8">Component of oligomeric Golgi complex 8</fullName>
    </alternativeName>
</protein>
<dbReference type="PANTHER" id="PTHR21311:SF0">
    <property type="entry name" value="CONSERVED OLIGOMERIC GOLGI COMPLEX SUBUNIT 8"/>
    <property type="match status" value="1"/>
</dbReference>
<sequence length="595" mass="63877">MTDALYDLLQPRLPPSSQASSPSPEISKYLSRLVSLRLSDLTTTEHQSLSQAAQSNLLSIQALSSRSHRTTTKSSDHLSTLRSSLPLISTSVDSIKNAIPELDASAVSFASTYSKSKEETTSGSSGNALLTARRESSLLARQADKAQDILELPSLLSAAIASAHTTSATSTSSTSSSGSGANYTQALDLFAHIKRLQILYPDSQLVKSVVADAETAMKDMTTNLIASLRGQNLRLAAAIRMIGWLRRVAPELSTSTTTGLPSASAQINKPGLFTPTLTSQLGMGAPLSSHQEEGHFGALFLVSRLCTFLSMAEALSPLRDLADQETLARKAARSQTHAQNPTSSSTTRPPPNRKPSSGAGYNPSLAGQQTERYLKRFIEIFREQSFATISMYRNIFPADEQPQPPHAFPSSPSRLPSSLDLSLTLPPALQTFPLHLVDIFISTLKQYLPNVTDPTARESLLMQVLYAANSLGRLGADFSLMIAELDEDEDDEDEDDQDEDTPGGGDDGVEEAEVGAKESEFVANGQGNGEAEPNPAVPASSDTKAETKPKPKPEPEWISIIKKHRVQAARLEALAAGQERADNVQRQGSVDVAVR</sequence>
<dbReference type="GO" id="GO:0017119">
    <property type="term" value="C:Golgi transport complex"/>
    <property type="evidence" value="ECO:0007669"/>
    <property type="project" value="InterPro"/>
</dbReference>
<dbReference type="GO" id="GO:0015031">
    <property type="term" value="P:protein transport"/>
    <property type="evidence" value="ECO:0007669"/>
    <property type="project" value="UniProtKB-KW"/>
</dbReference>
<gene>
    <name evidence="10" type="ORF">A1O5_09314</name>
</gene>
<dbReference type="GO" id="GO:0000139">
    <property type="term" value="C:Golgi membrane"/>
    <property type="evidence" value="ECO:0007669"/>
    <property type="project" value="UniProtKB-SubCell"/>
</dbReference>
<evidence type="ECO:0000256" key="5">
    <source>
        <dbReference type="ARBA" id="ARBA00022927"/>
    </source>
</evidence>
<dbReference type="eggNOG" id="KOG2069">
    <property type="taxonomic scope" value="Eukaryota"/>
</dbReference>
<dbReference type="EMBL" id="AMGX01000016">
    <property type="protein sequence ID" value="EXJ67301.1"/>
    <property type="molecule type" value="Genomic_DNA"/>
</dbReference>
<feature type="region of interest" description="Disordered" evidence="9">
    <location>
        <begin position="487"/>
        <end position="558"/>
    </location>
</feature>
<dbReference type="RefSeq" id="XP_007748083.1">
    <property type="nucleotide sequence ID" value="XM_007749893.1"/>
</dbReference>
<dbReference type="HOGENOM" id="CLU_025395_1_0_1"/>
<keyword evidence="5" id="KW-0653">Protein transport</keyword>
<keyword evidence="6" id="KW-0333">Golgi apparatus</keyword>
<evidence type="ECO:0000256" key="8">
    <source>
        <dbReference type="ARBA" id="ARBA00031347"/>
    </source>
</evidence>
<dbReference type="PANTHER" id="PTHR21311">
    <property type="entry name" value="CONSERVED OLIGOMERIC GOLGI COMPLEX COMPONENT 8"/>
    <property type="match status" value="1"/>
</dbReference>
<feature type="compositionally biased region" description="Acidic residues" evidence="9">
    <location>
        <begin position="487"/>
        <end position="513"/>
    </location>
</feature>
<dbReference type="InterPro" id="IPR007255">
    <property type="entry name" value="COG8"/>
</dbReference>
<feature type="compositionally biased region" description="Basic and acidic residues" evidence="9">
    <location>
        <begin position="543"/>
        <end position="555"/>
    </location>
</feature>
<evidence type="ECO:0000313" key="10">
    <source>
        <dbReference type="EMBL" id="EXJ67301.1"/>
    </source>
</evidence>
<comment type="subcellular location">
    <subcellularLocation>
        <location evidence="1">Golgi apparatus membrane</location>
        <topology evidence="1">Peripheral membrane protein</topology>
    </subcellularLocation>
</comment>
<evidence type="ECO:0000256" key="3">
    <source>
        <dbReference type="ARBA" id="ARBA00020983"/>
    </source>
</evidence>
<evidence type="ECO:0000256" key="7">
    <source>
        <dbReference type="ARBA" id="ARBA00023136"/>
    </source>
</evidence>
<evidence type="ECO:0000256" key="6">
    <source>
        <dbReference type="ARBA" id="ARBA00023034"/>
    </source>
</evidence>
<keyword evidence="7" id="KW-0472">Membrane</keyword>
<comment type="caution">
    <text evidence="10">The sequence shown here is derived from an EMBL/GenBank/DDBJ whole genome shotgun (WGS) entry which is preliminary data.</text>
</comment>
<dbReference type="GO" id="GO:0006891">
    <property type="term" value="P:intra-Golgi vesicle-mediated transport"/>
    <property type="evidence" value="ECO:0007669"/>
    <property type="project" value="TreeGrafter"/>
</dbReference>
<name>W9WRK1_9EURO</name>
<evidence type="ECO:0000256" key="4">
    <source>
        <dbReference type="ARBA" id="ARBA00022448"/>
    </source>
</evidence>
<keyword evidence="11" id="KW-1185">Reference proteome</keyword>
<proteinExistence type="inferred from homology"/>
<keyword evidence="4" id="KW-0813">Transport</keyword>
<dbReference type="Proteomes" id="UP000019471">
    <property type="component" value="Unassembled WGS sequence"/>
</dbReference>
<dbReference type="AlphaFoldDB" id="W9WRK1"/>
<evidence type="ECO:0000256" key="9">
    <source>
        <dbReference type="SAM" id="MobiDB-lite"/>
    </source>
</evidence>
<dbReference type="OrthoDB" id="1661054at2759"/>